<evidence type="ECO:0000313" key="9">
    <source>
        <dbReference type="EMBL" id="KAK3235654.1"/>
    </source>
</evidence>
<name>A0AAE0BH99_9CHLO</name>
<feature type="transmembrane region" description="Helical" evidence="8">
    <location>
        <begin position="863"/>
        <end position="884"/>
    </location>
</feature>
<feature type="compositionally biased region" description="Polar residues" evidence="7">
    <location>
        <begin position="1227"/>
        <end position="1237"/>
    </location>
</feature>
<evidence type="ECO:0000256" key="7">
    <source>
        <dbReference type="SAM" id="MobiDB-lite"/>
    </source>
</evidence>
<evidence type="ECO:0000256" key="4">
    <source>
        <dbReference type="ARBA" id="ARBA00022989"/>
    </source>
</evidence>
<evidence type="ECO:0000256" key="6">
    <source>
        <dbReference type="ARBA" id="ARBA00023136"/>
    </source>
</evidence>
<protein>
    <submittedName>
        <fullName evidence="9">Uncharacterized protein</fullName>
    </submittedName>
</protein>
<feature type="transmembrane region" description="Helical" evidence="8">
    <location>
        <begin position="1660"/>
        <end position="1681"/>
    </location>
</feature>
<feature type="region of interest" description="Disordered" evidence="7">
    <location>
        <begin position="422"/>
        <end position="443"/>
    </location>
</feature>
<feature type="compositionally biased region" description="Basic and acidic residues" evidence="7">
    <location>
        <begin position="430"/>
        <end position="443"/>
    </location>
</feature>
<reference evidence="9 10" key="1">
    <citation type="journal article" date="2015" name="Genome Biol. Evol.">
        <title>Comparative Genomics of a Bacterivorous Green Alga Reveals Evolutionary Causalities and Consequences of Phago-Mixotrophic Mode of Nutrition.</title>
        <authorList>
            <person name="Burns J.A."/>
            <person name="Paasch A."/>
            <person name="Narechania A."/>
            <person name="Kim E."/>
        </authorList>
    </citation>
    <scope>NUCLEOTIDE SEQUENCE [LARGE SCALE GENOMIC DNA]</scope>
    <source>
        <strain evidence="9 10">PLY_AMNH</strain>
    </source>
</reference>
<comment type="caution">
    <text evidence="9">The sequence shown here is derived from an EMBL/GenBank/DDBJ whole genome shotgun (WGS) entry which is preliminary data.</text>
</comment>
<dbReference type="EMBL" id="LGRX02035254">
    <property type="protein sequence ID" value="KAK3235654.1"/>
    <property type="molecule type" value="Genomic_DNA"/>
</dbReference>
<evidence type="ECO:0000256" key="5">
    <source>
        <dbReference type="ARBA" id="ARBA00023065"/>
    </source>
</evidence>
<feature type="transmembrane region" description="Helical" evidence="8">
    <location>
        <begin position="733"/>
        <end position="750"/>
    </location>
</feature>
<dbReference type="InterPro" id="IPR044669">
    <property type="entry name" value="YneE/VCCN1/2-like"/>
</dbReference>
<feature type="transmembrane region" description="Helical" evidence="8">
    <location>
        <begin position="513"/>
        <end position="531"/>
    </location>
</feature>
<evidence type="ECO:0000256" key="8">
    <source>
        <dbReference type="SAM" id="Phobius"/>
    </source>
</evidence>
<feature type="region of interest" description="Disordered" evidence="7">
    <location>
        <begin position="1978"/>
        <end position="2002"/>
    </location>
</feature>
<evidence type="ECO:0000313" key="10">
    <source>
        <dbReference type="Proteomes" id="UP001190700"/>
    </source>
</evidence>
<keyword evidence="6 8" id="KW-0472">Membrane</keyword>
<feature type="transmembrane region" description="Helical" evidence="8">
    <location>
        <begin position="915"/>
        <end position="933"/>
    </location>
</feature>
<organism evidence="9 10">
    <name type="scientific">Cymbomonas tetramitiformis</name>
    <dbReference type="NCBI Taxonomy" id="36881"/>
    <lineage>
        <taxon>Eukaryota</taxon>
        <taxon>Viridiplantae</taxon>
        <taxon>Chlorophyta</taxon>
        <taxon>Pyramimonadophyceae</taxon>
        <taxon>Pyramimonadales</taxon>
        <taxon>Pyramimonadaceae</taxon>
        <taxon>Cymbomonas</taxon>
    </lineage>
</organism>
<dbReference type="PANTHER" id="PTHR33281:SF20">
    <property type="match status" value="1"/>
</dbReference>
<evidence type="ECO:0000256" key="2">
    <source>
        <dbReference type="ARBA" id="ARBA00022448"/>
    </source>
</evidence>
<sequence length="2002" mass="227502">MPDAGAPGSEGRPIPRYSAKKRDIFLPPRTAILEADDFSFVKECFRWRGTVLRSILPQLIASVIMGFVGQVAKLYFCGPNVASSCDDSDDDEDCKTPEDCAVTFDPTGHVVVALILSFLLVTRVELAQDRYFGGKKNFGAIYNGLRDINIAFTVFLRAPRQDEMNFHGKEYTPLAMQELARDRVELLRLTNLLYAFIRQVVREQRHGYSDTGPVEDEEIITNDRAGKPCIASLWKDEAEYAEYKGTDPWNRPNIVMAHIQAICEHHRRLGHLSEKGLMDIYTETEKVMGELKGIERIITTPIPHSYLHMLDFLLVFFVYTTPFVFSASFKYATFFPSFVIALAFYGVNELGRALEDPFGWKEPNHDLTQVGWRIYRENTIMHEAIGAMDHDDLSKGSDDEMRLAHLLVGEDVKRIQAHRLEEESELGASKSREPGPEDEVDPKYIKPKEKAESAFQFLLVVFQVKGTVIPSIVTQLILSQLVALFAFGSMIIVCDDPDSVDNCPVAVPDEAHSIMATVMGFLLVFRSNISYDRYYEGKMSLGKMYSGLRNLNVAFATFMRTELEDEPGYDSFHASDSFRQKLHEDRLEVLRLTNILYAFVRHTLREHRVGLADGRMPTDAQILGEDEQGKPSVAAMFLEGEVDFWMNISPNNRPNVVMGKIQYIVEHHRRRGHISERAAFEVYLQCENVLEAWKATERIVSTPIPYSYLHMLNFVLFIFVYTCPFIFSFTFRGFLFIPSAIVVLGFYGIAEVGRVMQDPFNYTEPFHNLTAVGWRMFKENLQIHEKVSAIVAKDQQLLYNCEMYKKLHSAMQVGRGETSMAVTTAQGTSKEHGKEAASREMGIGNYAFLTEVFKWKNTVHTKVVPQVVIAIAVALLGNVTVWHLCAKSGNLLTMSADDALPENCDATQLFATATAHRLVGNITGFLLVFRTYIADYRFYEGKKSLGALFNALRNVNVAFCSFLRTDLDGEASYVGDQVQLEVNTQLSKDHIELRRLSSLLFAFIRQAIREQRHGYPETEEVSDAELVHEDEAGSPSLKSLLSDQEKDEYANFNYKNRPNIVVTRMQAIVEHHRRMNHISERGAFDIYHELEVCLQSFQDMERIVGTRMPYQYLHMVTFILFLYIYTAPLVFVGLFGRLAFFPSAILALGFYGVYEIGRSIEDPFTYTEPRHDLTAAGWRLYSETLQLHEVMHDMSGRPEFQGEADRRIVQNKGQSKPDYARVRDNSKSAAQKKQEGPQTLSEAGYGFITEAFKVKDTIHLKVIPQWVTGAAMGLVAQCAKLNVCGSDVTAPGDCAITFERYAHTTVGSVLAFLLVFRTNLAYDRYYEAKTALSNIHNRLRNLNMGVSVFLRSPRKGEPNYEGGKAHTMKMVRLAQDRVELLRLTALLMGFIRQSLREQRLGYPGGRFASDHHLLQEDLYGKPSIGALLTKTEVEEYKKVTFNNRPNIVVALIQRIVEHNRRVGNICDRGAFDIYLESKSVLDELKSCERVVTTPVPFQYLQMMNFVLFFFVFSAPFVFSVDFKWMTWFPSGILAMAYYGIDAIGKAIEHPFDWEKPNLDLTSIGWRIYCENVQIQRQGLSPEEEEIPAVVRTLDELAVTTPRVTMPPSAPTTDAEKALLLSRRDMALREAMLSTQKEWPDGPWAWFTEVLLYRGTVFERVLPQIICAAGMGVVAQVTKVFLCGNNVKKESQCLITFGTNMHSIAVTIIGFLLVFRTNLSYEKYYDGMTNLGQMYTSMRNVNIALLAFMRQSYEGEPGYSKDGFMVRSVMVREDLQELRRQCNIAYAFIRQLVRDQRHGYPTGKVDDDELLRNDKHGAPSLSTLLTEPERELYRGIEPLNRPNIAFANMERIIERHRRLGHIYEQAAFEVYHEMEAVMQGLKGCEFIATTPAPYQYLQMVQFLLFVYVYSAPFVFTITFSWITPIPSMVVALGFYGINEIGVAIEDPFSWSPPYHDMSGVGTRIFNEVLAIHSLQRSSKTASGQASEKKSVKGDEIPGRITNG</sequence>
<feature type="transmembrane region" description="Helical" evidence="8">
    <location>
        <begin position="472"/>
        <end position="493"/>
    </location>
</feature>
<keyword evidence="10" id="KW-1185">Reference proteome</keyword>
<dbReference type="GO" id="GO:0016020">
    <property type="term" value="C:membrane"/>
    <property type="evidence" value="ECO:0007669"/>
    <property type="project" value="UniProtKB-SubCell"/>
</dbReference>
<accession>A0AAE0BH99</accession>
<feature type="transmembrane region" description="Helical" evidence="8">
    <location>
        <begin position="1693"/>
        <end position="1714"/>
    </location>
</feature>
<dbReference type="Proteomes" id="UP001190700">
    <property type="component" value="Unassembled WGS sequence"/>
</dbReference>
<dbReference type="PANTHER" id="PTHR33281">
    <property type="entry name" value="UPF0187 PROTEIN YNEE"/>
    <property type="match status" value="1"/>
</dbReference>
<feature type="region of interest" description="Disordered" evidence="7">
    <location>
        <begin position="1213"/>
        <end position="1237"/>
    </location>
</feature>
<keyword evidence="4 8" id="KW-1133">Transmembrane helix</keyword>
<comment type="subcellular location">
    <subcellularLocation>
        <location evidence="1">Membrane</location>
        <topology evidence="1">Multi-pass membrane protein</topology>
    </subcellularLocation>
</comment>
<evidence type="ECO:0000256" key="1">
    <source>
        <dbReference type="ARBA" id="ARBA00004141"/>
    </source>
</evidence>
<feature type="transmembrane region" description="Helical" evidence="8">
    <location>
        <begin position="708"/>
        <end position="727"/>
    </location>
</feature>
<feature type="compositionally biased region" description="Basic and acidic residues" evidence="7">
    <location>
        <begin position="1985"/>
        <end position="1996"/>
    </location>
</feature>
<keyword evidence="2" id="KW-0813">Transport</keyword>
<proteinExistence type="predicted"/>
<evidence type="ECO:0000256" key="3">
    <source>
        <dbReference type="ARBA" id="ARBA00022692"/>
    </source>
</evidence>
<feature type="transmembrane region" description="Helical" evidence="8">
    <location>
        <begin position="1112"/>
        <end position="1132"/>
    </location>
</feature>
<dbReference type="Pfam" id="PF25539">
    <property type="entry name" value="Bestrophin_2"/>
    <property type="match status" value="5"/>
</dbReference>
<feature type="transmembrane region" description="Helical" evidence="8">
    <location>
        <begin position="1901"/>
        <end position="1921"/>
    </location>
</feature>
<gene>
    <name evidence="9" type="ORF">CYMTET_54150</name>
</gene>
<keyword evidence="3 8" id="KW-0812">Transmembrane</keyword>
<feature type="transmembrane region" description="Helical" evidence="8">
    <location>
        <begin position="1499"/>
        <end position="1518"/>
    </location>
</feature>
<feature type="transmembrane region" description="Helical" evidence="8">
    <location>
        <begin position="306"/>
        <end position="325"/>
    </location>
</feature>
<keyword evidence="5" id="KW-0406">Ion transport</keyword>
<dbReference type="GO" id="GO:0005254">
    <property type="term" value="F:chloride channel activity"/>
    <property type="evidence" value="ECO:0007669"/>
    <property type="project" value="InterPro"/>
</dbReference>